<dbReference type="PANTHER" id="PTHR21450">
    <property type="entry name" value="PROTEIN ALTERED PHOSPHATE STARVATION RESPONSE 1"/>
    <property type="match status" value="1"/>
</dbReference>
<dbReference type="Pfam" id="PF04783">
    <property type="entry name" value="DUF630"/>
    <property type="match status" value="1"/>
</dbReference>
<feature type="domain" description="DUF630" evidence="3">
    <location>
        <begin position="1"/>
        <end position="59"/>
    </location>
</feature>
<sequence>MGATNSKIEEDKAFVLCRERKHFVRQAIDFRCSLADAHVAYIESLRNVGIAFKKFVDPEASIESSRNASTLPTIDPISQLSKFPSLSNLEETLPLSPAPPPFSSGQFHVNHMKAGKTSYMTVQEKPPISLTTTLHMPQSDEISSFESPNAPAGTQPWDYFGLRHPINNQLRFQNGRGLDHEFENSDDIICLKQEEGISDLEEEDRASTDEKNELDSEDDFEQTSNEPLVQIFRNRNMVTEHQFKRESAVIQSMNDLVSETKSETEDDMKQKDSIFGVGETPERTPAKVVVFPLNGRSKESYSEAKHEAKDFVSCMKEIEDLFQKASESGSEVPRMLEANKVQFRPMFPEGKAHRSKAGFGTSFFVCCKEGTPHDQAPITSEVKYLIWDRSVSLLSRSSGNFPDQTTKDDIKDLNGNLFSSTYMNSGSHASTLDRLYAWERKLYDEVKASGIIRREYDMKCRLLRQKESTRKNLETTDNATTDKTRAVVKDLHYRIRVAIQRIDSISKKIEEITDKELQPQLEELIEGLTRMWRMMLDYHKHQLNIISLVSNNDRTKVSTPPISEDQARVLEIELKSLCLNFTEWMSAHKSYLEAIYHWLFKCVRSPKQKSSWKKQVVFCPKRDIAPPIFVTCQDWLVLLDKMPTKELASAINDLVTVIAHFVPHQEKGHRSSKILFSLPQEAGQNGKLEEHADHSHVNWSLKYDNLVLALKEFLSKLKTFAQSSVSEYEALHLSINVAQDRYEKTEFKLALF</sequence>
<evidence type="ECO:0008006" key="6">
    <source>
        <dbReference type="Google" id="ProtNLM"/>
    </source>
</evidence>
<proteinExistence type="predicted"/>
<evidence type="ECO:0000313" key="5">
    <source>
        <dbReference type="Proteomes" id="UP001327560"/>
    </source>
</evidence>
<dbReference type="InterPro" id="IPR006867">
    <property type="entry name" value="DUF632"/>
</dbReference>
<organism evidence="4 5">
    <name type="scientific">Canna indica</name>
    <name type="common">Indian-shot</name>
    <dbReference type="NCBI Taxonomy" id="4628"/>
    <lineage>
        <taxon>Eukaryota</taxon>
        <taxon>Viridiplantae</taxon>
        <taxon>Streptophyta</taxon>
        <taxon>Embryophyta</taxon>
        <taxon>Tracheophyta</taxon>
        <taxon>Spermatophyta</taxon>
        <taxon>Magnoliopsida</taxon>
        <taxon>Liliopsida</taxon>
        <taxon>Zingiberales</taxon>
        <taxon>Cannaceae</taxon>
        <taxon>Canna</taxon>
    </lineage>
</organism>
<feature type="region of interest" description="Disordered" evidence="1">
    <location>
        <begin position="195"/>
        <end position="223"/>
    </location>
</feature>
<name>A0AAQ3QCZ2_9LILI</name>
<dbReference type="PANTHER" id="PTHR21450:SF6">
    <property type="entry name" value="EXPRESSED PROTEIN"/>
    <property type="match status" value="1"/>
</dbReference>
<evidence type="ECO:0000259" key="2">
    <source>
        <dbReference type="Pfam" id="PF04782"/>
    </source>
</evidence>
<feature type="domain" description="DUF632" evidence="2">
    <location>
        <begin position="312"/>
        <end position="659"/>
    </location>
</feature>
<reference evidence="4 5" key="1">
    <citation type="submission" date="2023-10" db="EMBL/GenBank/DDBJ databases">
        <title>Chromosome-scale genome assembly provides insights into flower coloration mechanisms of Canna indica.</title>
        <authorList>
            <person name="Li C."/>
        </authorList>
    </citation>
    <scope>NUCLEOTIDE SEQUENCE [LARGE SCALE GENOMIC DNA]</scope>
    <source>
        <tissue evidence="4">Flower</tissue>
    </source>
</reference>
<dbReference type="Pfam" id="PF04782">
    <property type="entry name" value="DUF632"/>
    <property type="match status" value="1"/>
</dbReference>
<dbReference type="Proteomes" id="UP001327560">
    <property type="component" value="Chromosome 4"/>
</dbReference>
<accession>A0AAQ3QCZ2</accession>
<protein>
    <recommendedName>
        <fullName evidence="6">Nitrate regulatory gene2 protein-like</fullName>
    </recommendedName>
</protein>
<evidence type="ECO:0000313" key="4">
    <source>
        <dbReference type="EMBL" id="WOL04573.1"/>
    </source>
</evidence>
<dbReference type="EMBL" id="CP136893">
    <property type="protein sequence ID" value="WOL04573.1"/>
    <property type="molecule type" value="Genomic_DNA"/>
</dbReference>
<feature type="compositionally biased region" description="Basic and acidic residues" evidence="1">
    <location>
        <begin position="205"/>
        <end position="214"/>
    </location>
</feature>
<evidence type="ECO:0000256" key="1">
    <source>
        <dbReference type="SAM" id="MobiDB-lite"/>
    </source>
</evidence>
<gene>
    <name evidence="4" type="ORF">Cni_G13294</name>
</gene>
<dbReference type="InterPro" id="IPR006868">
    <property type="entry name" value="DUF630"/>
</dbReference>
<dbReference type="AlphaFoldDB" id="A0AAQ3QCZ2"/>
<evidence type="ECO:0000259" key="3">
    <source>
        <dbReference type="Pfam" id="PF04783"/>
    </source>
</evidence>
<keyword evidence="5" id="KW-1185">Reference proteome</keyword>